<dbReference type="InterPro" id="IPR016181">
    <property type="entry name" value="Acyl_CoA_acyltransferase"/>
</dbReference>
<dbReference type="AlphaFoldDB" id="A0A1L3SNW6"/>
<dbReference type="GO" id="GO:0016747">
    <property type="term" value="F:acyltransferase activity, transferring groups other than amino-acyl groups"/>
    <property type="evidence" value="ECO:0007669"/>
    <property type="project" value="InterPro"/>
</dbReference>
<dbReference type="Gene3D" id="3.40.630.30">
    <property type="match status" value="1"/>
</dbReference>
<dbReference type="PANTHER" id="PTHR43792:SF1">
    <property type="entry name" value="N-ACETYLTRANSFERASE DOMAIN-CONTAINING PROTEIN"/>
    <property type="match status" value="1"/>
</dbReference>
<dbReference type="KEGG" id="meso:BSQ44_06740"/>
<evidence type="ECO:0000259" key="1">
    <source>
        <dbReference type="PROSITE" id="PS51186"/>
    </source>
</evidence>
<protein>
    <recommendedName>
        <fullName evidence="1">N-acetyltransferase domain-containing protein</fullName>
    </recommendedName>
</protein>
<dbReference type="PANTHER" id="PTHR43792">
    <property type="entry name" value="GNAT FAMILY, PUTATIVE (AFU_ORTHOLOGUE AFUA_3G00765)-RELATED-RELATED"/>
    <property type="match status" value="1"/>
</dbReference>
<dbReference type="InterPro" id="IPR000182">
    <property type="entry name" value="GNAT_dom"/>
</dbReference>
<dbReference type="RefSeq" id="WP_072602505.1">
    <property type="nucleotide sequence ID" value="NZ_CP018171.1"/>
</dbReference>
<dbReference type="EMBL" id="CP018171">
    <property type="protein sequence ID" value="APH71099.1"/>
    <property type="molecule type" value="Genomic_DNA"/>
</dbReference>
<dbReference type="OrthoDB" id="5295305at2"/>
<accession>A0A1L3SNW6</accession>
<reference evidence="3" key="1">
    <citation type="submission" date="2016-11" db="EMBL/GenBank/DDBJ databases">
        <title>Mesorhizobium oceanicum sp. nov., isolated from deep seawater in South China Sea.</title>
        <authorList>
            <person name="Fu G.-Y."/>
        </authorList>
    </citation>
    <scope>NUCLEOTIDE SEQUENCE [LARGE SCALE GENOMIC DNA]</scope>
    <source>
        <strain evidence="3">B7</strain>
    </source>
</reference>
<evidence type="ECO:0000313" key="2">
    <source>
        <dbReference type="EMBL" id="APH71099.1"/>
    </source>
</evidence>
<dbReference type="SUPFAM" id="SSF55729">
    <property type="entry name" value="Acyl-CoA N-acyltransferases (Nat)"/>
    <property type="match status" value="1"/>
</dbReference>
<name>A0A1L3SNW6_9HYPH</name>
<feature type="domain" description="N-acetyltransferase" evidence="1">
    <location>
        <begin position="9"/>
        <end position="174"/>
    </location>
</feature>
<sequence length="181" mass="20538">MSILETSHLRLRLFRPDDFDDLARIYADPEVRRYFPDGTLDRTQTKEELDWSIAGGDGDRPGFVLHALIERRSERLIGRAGLLSWEIDGALEVEIAYLVDRSFWRRGYGGEIARALVRHGFETLGLHRLIALIHPNNTASIRTAERAGLRLERQTTVEGSPCLIYSISRSPPLPLPDGRYG</sequence>
<proteinExistence type="predicted"/>
<dbReference type="PROSITE" id="PS51186">
    <property type="entry name" value="GNAT"/>
    <property type="match status" value="1"/>
</dbReference>
<dbReference type="STRING" id="1670800.BSQ44_06740"/>
<dbReference type="Pfam" id="PF13302">
    <property type="entry name" value="Acetyltransf_3"/>
    <property type="match status" value="1"/>
</dbReference>
<organism evidence="2 3">
    <name type="scientific">Aquibium oceanicum</name>
    <dbReference type="NCBI Taxonomy" id="1670800"/>
    <lineage>
        <taxon>Bacteria</taxon>
        <taxon>Pseudomonadati</taxon>
        <taxon>Pseudomonadota</taxon>
        <taxon>Alphaproteobacteria</taxon>
        <taxon>Hyphomicrobiales</taxon>
        <taxon>Phyllobacteriaceae</taxon>
        <taxon>Aquibium</taxon>
    </lineage>
</organism>
<dbReference type="Proteomes" id="UP000182840">
    <property type="component" value="Chromosome"/>
</dbReference>
<evidence type="ECO:0000313" key="3">
    <source>
        <dbReference type="Proteomes" id="UP000182840"/>
    </source>
</evidence>
<dbReference type="InterPro" id="IPR051531">
    <property type="entry name" value="N-acetyltransferase"/>
</dbReference>
<keyword evidence="3" id="KW-1185">Reference proteome</keyword>
<gene>
    <name evidence="2" type="ORF">BSQ44_06740</name>
</gene>